<dbReference type="EC" id="2.8.1.13" evidence="9"/>
<evidence type="ECO:0000256" key="5">
    <source>
        <dbReference type="ARBA" id="ARBA00022840"/>
    </source>
</evidence>
<evidence type="ECO:0000256" key="2">
    <source>
        <dbReference type="ARBA" id="ARBA00022679"/>
    </source>
</evidence>
<dbReference type="Pfam" id="PF20258">
    <property type="entry name" value="tRNA_Me_trans_C"/>
    <property type="match status" value="1"/>
</dbReference>
<dbReference type="Gene3D" id="2.30.30.280">
    <property type="entry name" value="Adenine nucleotide alpha hydrolases-like domains"/>
    <property type="match status" value="1"/>
</dbReference>
<comment type="function">
    <text evidence="9">Catalyzes the 2-thiolation of uridine at the wobble position (U34) of tRNA, leading to the formation of s(2)U34.</text>
</comment>
<keyword evidence="7" id="KW-1015">Disulfide bond</keyword>
<feature type="binding site" evidence="9">
    <location>
        <position position="33"/>
    </location>
    <ligand>
        <name>ATP</name>
        <dbReference type="ChEBI" id="CHEBI:30616"/>
    </ligand>
</feature>
<evidence type="ECO:0000313" key="13">
    <source>
        <dbReference type="Proteomes" id="UP000177306"/>
    </source>
</evidence>
<evidence type="ECO:0000256" key="8">
    <source>
        <dbReference type="ARBA" id="ARBA00051542"/>
    </source>
</evidence>
<comment type="caution">
    <text evidence="12">The sequence shown here is derived from an EMBL/GenBank/DDBJ whole genome shotgun (WGS) entry which is preliminary data.</text>
</comment>
<feature type="binding site" evidence="9">
    <location>
        <begin position="7"/>
        <end position="14"/>
    </location>
    <ligand>
        <name>ATP</name>
        <dbReference type="ChEBI" id="CHEBI:30616"/>
    </ligand>
</feature>
<dbReference type="Pfam" id="PF20259">
    <property type="entry name" value="tRNA_Me_trans_M"/>
    <property type="match status" value="1"/>
</dbReference>
<evidence type="ECO:0000256" key="1">
    <source>
        <dbReference type="ARBA" id="ARBA00022555"/>
    </source>
</evidence>
<dbReference type="Proteomes" id="UP000177306">
    <property type="component" value="Unassembled WGS sequence"/>
</dbReference>
<comment type="caution">
    <text evidence="9">Lacks conserved residue(s) required for the propagation of feature annotation.</text>
</comment>
<dbReference type="EMBL" id="MFLY01000033">
    <property type="protein sequence ID" value="OGG72765.1"/>
    <property type="molecule type" value="Genomic_DNA"/>
</dbReference>
<keyword evidence="3 9" id="KW-0819">tRNA processing</keyword>
<feature type="active site" description="Nucleophile" evidence="9">
    <location>
        <position position="96"/>
    </location>
</feature>
<comment type="subcellular location">
    <subcellularLocation>
        <location evidence="9">Cytoplasm</location>
    </subcellularLocation>
</comment>
<dbReference type="InterPro" id="IPR014729">
    <property type="entry name" value="Rossmann-like_a/b/a_fold"/>
</dbReference>
<evidence type="ECO:0000259" key="10">
    <source>
        <dbReference type="Pfam" id="PF20258"/>
    </source>
</evidence>
<dbReference type="GO" id="GO:0002143">
    <property type="term" value="P:tRNA wobble position uridine thiolation"/>
    <property type="evidence" value="ECO:0007669"/>
    <property type="project" value="TreeGrafter"/>
</dbReference>
<feature type="domain" description="tRNA-specific 2-thiouridylase MnmA-like central" evidence="11">
    <location>
        <begin position="205"/>
        <end position="271"/>
    </location>
</feature>
<gene>
    <name evidence="9" type="primary">mnmA</name>
    <name evidence="12" type="ORF">A3A38_03080</name>
</gene>
<dbReference type="InterPro" id="IPR004506">
    <property type="entry name" value="MnmA-like"/>
</dbReference>
<accession>A0A1F6EGI6</accession>
<reference evidence="12 13" key="1">
    <citation type="journal article" date="2016" name="Nat. Commun.">
        <title>Thousands of microbial genomes shed light on interconnected biogeochemical processes in an aquifer system.</title>
        <authorList>
            <person name="Anantharaman K."/>
            <person name="Brown C.T."/>
            <person name="Hug L.A."/>
            <person name="Sharon I."/>
            <person name="Castelle C.J."/>
            <person name="Probst A.J."/>
            <person name="Thomas B.C."/>
            <person name="Singh A."/>
            <person name="Wilkins M.J."/>
            <person name="Karaoz U."/>
            <person name="Brodie E.L."/>
            <person name="Williams K.H."/>
            <person name="Hubbard S.S."/>
            <person name="Banfield J.F."/>
        </authorList>
    </citation>
    <scope>NUCLEOTIDE SEQUENCE [LARGE SCALE GENOMIC DNA]</scope>
</reference>
<keyword evidence="1 9" id="KW-0820">tRNA-binding</keyword>
<sequence>MRTVFAGLSGGVDSAVSAALLKREGYDVVGAFIKIWRPEFIECPWRKDRLDAMRVCAALEIPFREIDLSDKYKKTVIDDMVLNYARGITPNPDVLCNRHIKFGAFKEWALREGADLIATGHYAQIQNPDERLRKSLMLLRGRDANKDQSYFLWQLTEDDLSRTLFPVGGYTKQEVRALAEKFRLPVAKKHDSQGLCFVGDISLREFLAHYLPLEKGAVLDEGGKTIGEHDGAALYTLGERHGFRVTQTIAHEEPYYCVGIDTGRNTITVSKDRTRALRTSASLIDTNWLEIPKEGEPLLAQARYRETPVSCTVSGDRVHFEKPHLAPAGQSLVVYNNDVLMGGGVITADA</sequence>
<feature type="binding site" evidence="9">
    <location>
        <position position="120"/>
    </location>
    <ligand>
        <name>ATP</name>
        <dbReference type="ChEBI" id="CHEBI:30616"/>
    </ligand>
</feature>
<keyword evidence="2 9" id="KW-0808">Transferase</keyword>
<feature type="region of interest" description="Interaction with target base in tRNA" evidence="9">
    <location>
        <begin position="91"/>
        <end position="93"/>
    </location>
</feature>
<dbReference type="InterPro" id="IPR046885">
    <property type="entry name" value="MnmA-like_C"/>
</dbReference>
<dbReference type="GO" id="GO:0005524">
    <property type="term" value="F:ATP binding"/>
    <property type="evidence" value="ECO:0007669"/>
    <property type="project" value="UniProtKB-KW"/>
</dbReference>
<dbReference type="PANTHER" id="PTHR11933:SF5">
    <property type="entry name" value="MITOCHONDRIAL TRNA-SPECIFIC 2-THIOURIDYLASE 1"/>
    <property type="match status" value="1"/>
</dbReference>
<comment type="similarity">
    <text evidence="9">Belongs to the MnmA/TRMU family.</text>
</comment>
<dbReference type="Gene3D" id="2.40.30.10">
    <property type="entry name" value="Translation factors"/>
    <property type="match status" value="1"/>
</dbReference>
<dbReference type="HAMAP" id="MF_00144">
    <property type="entry name" value="tRNA_thiouridyl_MnmA"/>
    <property type="match status" value="1"/>
</dbReference>
<keyword evidence="9" id="KW-0963">Cytoplasm</keyword>
<protein>
    <recommendedName>
        <fullName evidence="9">tRNA-specific 2-thiouridylase MnmA</fullName>
        <ecNumber evidence="9">2.8.1.13</ecNumber>
    </recommendedName>
</protein>
<feature type="region of interest" description="Interaction with tRNA" evidence="9">
    <location>
        <begin position="146"/>
        <end position="148"/>
    </location>
</feature>
<organism evidence="12 13">
    <name type="scientific">Candidatus Kaiserbacteria bacterium RIFCSPLOWO2_01_FULL_53_17</name>
    <dbReference type="NCBI Taxonomy" id="1798511"/>
    <lineage>
        <taxon>Bacteria</taxon>
        <taxon>Candidatus Kaiseribacteriota</taxon>
    </lineage>
</organism>
<dbReference type="SUPFAM" id="SSF52402">
    <property type="entry name" value="Adenine nucleotide alpha hydrolases-like"/>
    <property type="match status" value="1"/>
</dbReference>
<keyword evidence="4 9" id="KW-0547">Nucleotide-binding</keyword>
<evidence type="ECO:0000256" key="4">
    <source>
        <dbReference type="ARBA" id="ARBA00022741"/>
    </source>
</evidence>
<dbReference type="Pfam" id="PF03054">
    <property type="entry name" value="tRNA_Me_trans"/>
    <property type="match status" value="1"/>
</dbReference>
<name>A0A1F6EGI6_9BACT</name>
<dbReference type="GO" id="GO:0000049">
    <property type="term" value="F:tRNA binding"/>
    <property type="evidence" value="ECO:0007669"/>
    <property type="project" value="UniProtKB-KW"/>
</dbReference>
<evidence type="ECO:0000313" key="12">
    <source>
        <dbReference type="EMBL" id="OGG72765.1"/>
    </source>
</evidence>
<keyword evidence="5 9" id="KW-0067">ATP-binding</keyword>
<feature type="site" description="Interaction with tRNA" evidence="9">
    <location>
        <position position="121"/>
    </location>
</feature>
<proteinExistence type="inferred from homology"/>
<feature type="active site" description="Cysteine persulfide intermediate" evidence="9">
    <location>
        <position position="196"/>
    </location>
</feature>
<dbReference type="NCBIfam" id="NF001138">
    <property type="entry name" value="PRK00143.1"/>
    <property type="match status" value="1"/>
</dbReference>
<dbReference type="GO" id="GO:0005737">
    <property type="term" value="C:cytoplasm"/>
    <property type="evidence" value="ECO:0007669"/>
    <property type="project" value="UniProtKB-SubCell"/>
</dbReference>
<dbReference type="NCBIfam" id="TIGR00420">
    <property type="entry name" value="trmU"/>
    <property type="match status" value="1"/>
</dbReference>
<evidence type="ECO:0000256" key="3">
    <source>
        <dbReference type="ARBA" id="ARBA00022694"/>
    </source>
</evidence>
<evidence type="ECO:0000256" key="6">
    <source>
        <dbReference type="ARBA" id="ARBA00022884"/>
    </source>
</evidence>
<dbReference type="CDD" id="cd01998">
    <property type="entry name" value="MnmA_TRMU-like"/>
    <property type="match status" value="1"/>
</dbReference>
<dbReference type="PANTHER" id="PTHR11933">
    <property type="entry name" value="TRNA 5-METHYLAMINOMETHYL-2-THIOURIDYLATE -METHYLTRANSFERASE"/>
    <property type="match status" value="1"/>
</dbReference>
<evidence type="ECO:0000259" key="11">
    <source>
        <dbReference type="Pfam" id="PF20259"/>
    </source>
</evidence>
<keyword evidence="6 9" id="KW-0694">RNA-binding</keyword>
<feature type="site" description="Interaction with tRNA" evidence="9">
    <location>
        <position position="330"/>
    </location>
</feature>
<dbReference type="InterPro" id="IPR023382">
    <property type="entry name" value="MnmA-like_central_sf"/>
</dbReference>
<dbReference type="GO" id="GO:0103016">
    <property type="term" value="F:tRNA-uridine 2-sulfurtransferase activity"/>
    <property type="evidence" value="ECO:0007669"/>
    <property type="project" value="UniProtKB-EC"/>
</dbReference>
<dbReference type="AlphaFoldDB" id="A0A1F6EGI6"/>
<feature type="region of interest" description="Interaction with tRNA" evidence="9">
    <location>
        <begin position="303"/>
        <end position="304"/>
    </location>
</feature>
<comment type="catalytic activity">
    <reaction evidence="8 9">
        <text>S-sulfanyl-L-cysteinyl-[protein] + uridine(34) in tRNA + AH2 + ATP = 2-thiouridine(34) in tRNA + L-cysteinyl-[protein] + A + AMP + diphosphate + H(+)</text>
        <dbReference type="Rhea" id="RHEA:47032"/>
        <dbReference type="Rhea" id="RHEA-COMP:10131"/>
        <dbReference type="Rhea" id="RHEA-COMP:11726"/>
        <dbReference type="Rhea" id="RHEA-COMP:11727"/>
        <dbReference type="Rhea" id="RHEA-COMP:11728"/>
        <dbReference type="ChEBI" id="CHEBI:13193"/>
        <dbReference type="ChEBI" id="CHEBI:15378"/>
        <dbReference type="ChEBI" id="CHEBI:17499"/>
        <dbReference type="ChEBI" id="CHEBI:29950"/>
        <dbReference type="ChEBI" id="CHEBI:30616"/>
        <dbReference type="ChEBI" id="CHEBI:33019"/>
        <dbReference type="ChEBI" id="CHEBI:61963"/>
        <dbReference type="ChEBI" id="CHEBI:65315"/>
        <dbReference type="ChEBI" id="CHEBI:87170"/>
        <dbReference type="ChEBI" id="CHEBI:456215"/>
        <dbReference type="EC" id="2.8.1.13"/>
    </reaction>
</comment>
<evidence type="ECO:0000256" key="7">
    <source>
        <dbReference type="ARBA" id="ARBA00023157"/>
    </source>
</evidence>
<dbReference type="Gene3D" id="3.40.50.620">
    <property type="entry name" value="HUPs"/>
    <property type="match status" value="1"/>
</dbReference>
<dbReference type="InterPro" id="IPR046884">
    <property type="entry name" value="MnmA-like_central"/>
</dbReference>
<feature type="domain" description="tRNA-specific 2-thiouridylase MnmA-like C-terminal" evidence="10">
    <location>
        <begin position="284"/>
        <end position="346"/>
    </location>
</feature>
<evidence type="ECO:0000256" key="9">
    <source>
        <dbReference type="HAMAP-Rule" id="MF_00144"/>
    </source>
</evidence>